<accession>A0A837IVK1</accession>
<reference evidence="11 12" key="1">
    <citation type="journal article" date="2015" name="BMC Microbiol.">
        <title>Lactobacillus ruminis strains cluster according to their mammalian gut source.</title>
        <authorList>
            <person name="O' Donnell M.M."/>
            <person name="Harris H.M."/>
            <person name="Lynch D.B."/>
            <person name="Ross R.P."/>
            <person name="O'Toole P.W."/>
        </authorList>
    </citation>
    <scope>NUCLEOTIDE SEQUENCE [LARGE SCALE GENOMIC DNA]</scope>
    <source>
        <strain evidence="11 12">ATCC 27780</strain>
    </source>
</reference>
<evidence type="ECO:0000313" key="12">
    <source>
        <dbReference type="Proteomes" id="UP000035618"/>
    </source>
</evidence>
<keyword evidence="6" id="KW-0788">Thiol protease</keyword>
<evidence type="ECO:0000256" key="2">
    <source>
        <dbReference type="ARBA" id="ARBA00022670"/>
    </source>
</evidence>
<evidence type="ECO:0000256" key="3">
    <source>
        <dbReference type="ARBA" id="ARBA00022729"/>
    </source>
</evidence>
<feature type="region of interest" description="Disordered" evidence="7">
    <location>
        <begin position="269"/>
        <end position="345"/>
    </location>
</feature>
<evidence type="ECO:0000313" key="11">
    <source>
        <dbReference type="EMBL" id="KLA47311.1"/>
    </source>
</evidence>
<dbReference type="PANTHER" id="PTHR47053:SF1">
    <property type="entry name" value="MUREIN DD-ENDOPEPTIDASE MEPH-RELATED"/>
    <property type="match status" value="1"/>
</dbReference>
<name>A0A837IVK1_9LACO</name>
<dbReference type="Pfam" id="PF00877">
    <property type="entry name" value="NLPC_P60"/>
    <property type="match status" value="1"/>
</dbReference>
<evidence type="ECO:0000256" key="7">
    <source>
        <dbReference type="SAM" id="MobiDB-lite"/>
    </source>
</evidence>
<dbReference type="InterPro" id="IPR018392">
    <property type="entry name" value="LysM"/>
</dbReference>
<dbReference type="Gene3D" id="3.90.1720.10">
    <property type="entry name" value="endopeptidase domain like (from Nostoc punctiforme)"/>
    <property type="match status" value="1"/>
</dbReference>
<feature type="domain" description="LysM" evidence="9">
    <location>
        <begin position="109"/>
        <end position="154"/>
    </location>
</feature>
<dbReference type="CDD" id="cd00118">
    <property type="entry name" value="LysM"/>
    <property type="match status" value="3"/>
</dbReference>
<keyword evidence="5 11" id="KW-0378">Hydrolase</keyword>
<feature type="compositionally biased region" description="Basic and acidic residues" evidence="7">
    <location>
        <begin position="95"/>
        <end position="112"/>
    </location>
</feature>
<feature type="domain" description="LysM" evidence="9">
    <location>
        <begin position="228"/>
        <end position="276"/>
    </location>
</feature>
<dbReference type="InterPro" id="IPR036779">
    <property type="entry name" value="LysM_dom_sf"/>
</dbReference>
<dbReference type="GO" id="GO:0008234">
    <property type="term" value="F:cysteine-type peptidase activity"/>
    <property type="evidence" value="ECO:0007669"/>
    <property type="project" value="UniProtKB-KW"/>
</dbReference>
<keyword evidence="3" id="KW-0732">Signal</keyword>
<evidence type="ECO:0000256" key="5">
    <source>
        <dbReference type="ARBA" id="ARBA00022801"/>
    </source>
</evidence>
<evidence type="ECO:0000256" key="6">
    <source>
        <dbReference type="ARBA" id="ARBA00022807"/>
    </source>
</evidence>
<dbReference type="Pfam" id="PF01476">
    <property type="entry name" value="LysM"/>
    <property type="match status" value="3"/>
</dbReference>
<feature type="domain" description="LysM" evidence="9">
    <location>
        <begin position="46"/>
        <end position="91"/>
    </location>
</feature>
<gene>
    <name evidence="11" type="ORF">LRB_606</name>
</gene>
<feature type="region of interest" description="Disordered" evidence="7">
    <location>
        <begin position="161"/>
        <end position="212"/>
    </location>
</feature>
<feature type="domain" description="NlpC/P60" evidence="10">
    <location>
        <begin position="346"/>
        <end position="463"/>
    </location>
</feature>
<dbReference type="PROSITE" id="PS51935">
    <property type="entry name" value="NLPC_P60"/>
    <property type="match status" value="1"/>
</dbReference>
<dbReference type="AlphaFoldDB" id="A0A837IVK1"/>
<dbReference type="Gene3D" id="3.10.350.10">
    <property type="entry name" value="LysM domain"/>
    <property type="match status" value="3"/>
</dbReference>
<keyword evidence="4" id="KW-0677">Repeat</keyword>
<proteinExistence type="inferred from homology"/>
<evidence type="ECO:0000259" key="9">
    <source>
        <dbReference type="PROSITE" id="PS51782"/>
    </source>
</evidence>
<feature type="region of interest" description="Disordered" evidence="7">
    <location>
        <begin position="93"/>
        <end position="112"/>
    </location>
</feature>
<dbReference type="SUPFAM" id="SSF54001">
    <property type="entry name" value="Cysteine proteinases"/>
    <property type="match status" value="1"/>
</dbReference>
<sequence>MQFLHHPMFYIAVVVILNHTAKNILIGTAGAAGLFLASAATANADTAHKVVKNDTVWDLSQKYGVSIESIETLNKIDQNSHLIVTGQTLQIPAKNDARQQEDKTTEATHEVSVKDGDSLWTIAQAENTTVDKLRSLNNLKADENLIYPGQTLKVPGAAQAAAQTQTTSADTQQASAQTQQPAQQTASADQTQQAAATNAQTQQEASTAANSEASQQQQVQVVVSANHTTHTVVSGESLWSIAQAYGVTVDSLRQSNNLGATLVAGTTLTINDPTKNPAQQQTQAARQQKQAAQAEASTQTQQATQSSNNVQQQQTQQQAQPSSSSSQQQSAPAQQQATPTPAASSSISGSAVAAYAQQFIGVPYVSGGKTPSGFDCSGFTHYVYAHFGKEIGGWTVPQESAGTQISVSQAQVGDLLFWGARGNTYHVAIYLGGGQYITAPEPGQSVKIGNIRYFQPSFAVHVN</sequence>
<organism evidence="11 12">
    <name type="scientific">Ligilactobacillus ruminis</name>
    <dbReference type="NCBI Taxonomy" id="1623"/>
    <lineage>
        <taxon>Bacteria</taxon>
        <taxon>Bacillati</taxon>
        <taxon>Bacillota</taxon>
        <taxon>Bacilli</taxon>
        <taxon>Lactobacillales</taxon>
        <taxon>Lactobacillaceae</taxon>
        <taxon>Ligilactobacillus</taxon>
    </lineage>
</organism>
<evidence type="ECO:0000259" key="10">
    <source>
        <dbReference type="PROSITE" id="PS51935"/>
    </source>
</evidence>
<dbReference type="InterPro" id="IPR001387">
    <property type="entry name" value="Cro/C1-type_HTH"/>
</dbReference>
<comment type="similarity">
    <text evidence="1">Belongs to the peptidase C40 family.</text>
</comment>
<dbReference type="PANTHER" id="PTHR47053">
    <property type="entry name" value="MUREIN DD-ENDOPEPTIDASE MEPH-RELATED"/>
    <property type="match status" value="1"/>
</dbReference>
<dbReference type="InterPro" id="IPR038765">
    <property type="entry name" value="Papain-like_cys_pep_sf"/>
</dbReference>
<comment type="caution">
    <text evidence="11">The sequence shown here is derived from an EMBL/GenBank/DDBJ whole genome shotgun (WGS) entry which is preliminary data.</text>
</comment>
<dbReference type="SUPFAM" id="SSF54106">
    <property type="entry name" value="LysM domain"/>
    <property type="match status" value="3"/>
</dbReference>
<evidence type="ECO:0000259" key="8">
    <source>
        <dbReference type="PROSITE" id="PS50943"/>
    </source>
</evidence>
<dbReference type="Proteomes" id="UP000035618">
    <property type="component" value="Unassembled WGS sequence"/>
</dbReference>
<feature type="domain" description="HTH cro/C1-type" evidence="8">
    <location>
        <begin position="231"/>
        <end position="252"/>
    </location>
</feature>
<evidence type="ECO:0000256" key="1">
    <source>
        <dbReference type="ARBA" id="ARBA00007074"/>
    </source>
</evidence>
<keyword evidence="2" id="KW-0645">Protease</keyword>
<dbReference type="PROSITE" id="PS51782">
    <property type="entry name" value="LYSM"/>
    <property type="match status" value="3"/>
</dbReference>
<dbReference type="InterPro" id="IPR000064">
    <property type="entry name" value="NLP_P60_dom"/>
</dbReference>
<feature type="compositionally biased region" description="Low complexity" evidence="7">
    <location>
        <begin position="277"/>
        <end position="345"/>
    </location>
</feature>
<dbReference type="PROSITE" id="PS50943">
    <property type="entry name" value="HTH_CROC1"/>
    <property type="match status" value="1"/>
</dbReference>
<dbReference type="SMART" id="SM00257">
    <property type="entry name" value="LysM"/>
    <property type="match status" value="3"/>
</dbReference>
<protein>
    <submittedName>
        <fullName evidence="11">Cell wall-associated hydrolase</fullName>
    </submittedName>
</protein>
<dbReference type="EMBL" id="JHAJ01000009">
    <property type="protein sequence ID" value="KLA47311.1"/>
    <property type="molecule type" value="Genomic_DNA"/>
</dbReference>
<dbReference type="GO" id="GO:0006508">
    <property type="term" value="P:proteolysis"/>
    <property type="evidence" value="ECO:0007669"/>
    <property type="project" value="UniProtKB-KW"/>
</dbReference>
<dbReference type="InterPro" id="IPR051202">
    <property type="entry name" value="Peptidase_C40"/>
</dbReference>
<evidence type="ECO:0000256" key="4">
    <source>
        <dbReference type="ARBA" id="ARBA00022737"/>
    </source>
</evidence>